<dbReference type="PANTHER" id="PTHR46326">
    <property type="entry name" value="ZINC FINGER PROTEIN ZAT1-RELATED"/>
    <property type="match status" value="1"/>
</dbReference>
<dbReference type="InterPro" id="IPR036236">
    <property type="entry name" value="Znf_C2H2_sf"/>
</dbReference>
<keyword evidence="1" id="KW-0863">Zinc-finger</keyword>
<evidence type="ECO:0000313" key="4">
    <source>
        <dbReference type="EMBL" id="KAF3492872.1"/>
    </source>
</evidence>
<keyword evidence="1" id="KW-0862">Zinc</keyword>
<proteinExistence type="predicted"/>
<sequence>MRSHMPTLHKFSIQEEEERPSQLEGQEQKMSGSREEKHPTMDDDGSETESSRDIVNLKRKRSKRTRKLDSFASKKMKTSQLGYKNEPEAEPPQSSASDTTTEEDLALCLMMLSRDKWKASEGDKMINRATTTTKGRYTCETCGKVFKSYQALGGHRASHKKNRVTNKTDYDIVLVAAEKRIHECPICLRVFASGQALGGHKRSHGLGNLSVNHHHHQVRIESVKEKMIDLNLPAPTEEEEVSMVFQ</sequence>
<feature type="compositionally biased region" description="Basic and acidic residues" evidence="2">
    <location>
        <begin position="32"/>
        <end position="41"/>
    </location>
</feature>
<dbReference type="SMART" id="SM00355">
    <property type="entry name" value="ZnF_C2H2"/>
    <property type="match status" value="2"/>
</dbReference>
<name>A0ABQ7A5D3_BRACR</name>
<keyword evidence="5" id="KW-1185">Reference proteome</keyword>
<accession>A0ABQ7A5D3</accession>
<dbReference type="SUPFAM" id="SSF57667">
    <property type="entry name" value="beta-beta-alpha zinc fingers"/>
    <property type="match status" value="1"/>
</dbReference>
<feature type="region of interest" description="Disordered" evidence="2">
    <location>
        <begin position="1"/>
        <end position="101"/>
    </location>
</feature>
<feature type="compositionally biased region" description="Basic residues" evidence="2">
    <location>
        <begin position="57"/>
        <end position="66"/>
    </location>
</feature>
<organism evidence="4 5">
    <name type="scientific">Brassica cretica</name>
    <name type="common">Mustard</name>
    <dbReference type="NCBI Taxonomy" id="69181"/>
    <lineage>
        <taxon>Eukaryota</taxon>
        <taxon>Viridiplantae</taxon>
        <taxon>Streptophyta</taxon>
        <taxon>Embryophyta</taxon>
        <taxon>Tracheophyta</taxon>
        <taxon>Spermatophyta</taxon>
        <taxon>Magnoliopsida</taxon>
        <taxon>eudicotyledons</taxon>
        <taxon>Gunneridae</taxon>
        <taxon>Pentapetalae</taxon>
        <taxon>rosids</taxon>
        <taxon>malvids</taxon>
        <taxon>Brassicales</taxon>
        <taxon>Brassicaceae</taxon>
        <taxon>Brassiceae</taxon>
        <taxon>Brassica</taxon>
    </lineage>
</organism>
<dbReference type="Gene3D" id="3.30.160.60">
    <property type="entry name" value="Classic Zinc Finger"/>
    <property type="match status" value="1"/>
</dbReference>
<dbReference type="InterPro" id="IPR013087">
    <property type="entry name" value="Znf_C2H2_type"/>
</dbReference>
<gene>
    <name evidence="4" type="ORF">DY000_02056733</name>
</gene>
<dbReference type="InterPro" id="IPR044303">
    <property type="entry name" value="ZAT1/4/9"/>
</dbReference>
<evidence type="ECO:0000256" key="1">
    <source>
        <dbReference type="PROSITE-ProRule" id="PRU00042"/>
    </source>
</evidence>
<dbReference type="EMBL" id="QGKV02002055">
    <property type="protein sequence ID" value="KAF3492872.1"/>
    <property type="molecule type" value="Genomic_DNA"/>
</dbReference>
<feature type="domain" description="C2H2-type" evidence="3">
    <location>
        <begin position="182"/>
        <end position="204"/>
    </location>
</feature>
<dbReference type="Pfam" id="PF13912">
    <property type="entry name" value="zf-C2H2_6"/>
    <property type="match status" value="2"/>
</dbReference>
<evidence type="ECO:0000256" key="2">
    <source>
        <dbReference type="SAM" id="MobiDB-lite"/>
    </source>
</evidence>
<comment type="caution">
    <text evidence="4">The sequence shown here is derived from an EMBL/GenBank/DDBJ whole genome shotgun (WGS) entry which is preliminary data.</text>
</comment>
<protein>
    <recommendedName>
        <fullName evidence="3">C2H2-type domain-containing protein</fullName>
    </recommendedName>
</protein>
<reference evidence="4 5" key="1">
    <citation type="journal article" date="2020" name="BMC Genomics">
        <title>Intraspecific diversification of the crop wild relative Brassica cretica Lam. using demographic model selection.</title>
        <authorList>
            <person name="Kioukis A."/>
            <person name="Michalopoulou V.A."/>
            <person name="Briers L."/>
            <person name="Pirintsos S."/>
            <person name="Studholme D.J."/>
            <person name="Pavlidis P."/>
            <person name="Sarris P.F."/>
        </authorList>
    </citation>
    <scope>NUCLEOTIDE SEQUENCE [LARGE SCALE GENOMIC DNA]</scope>
    <source>
        <strain evidence="5">cv. PFS-1207/04</strain>
    </source>
</reference>
<evidence type="ECO:0000313" key="5">
    <source>
        <dbReference type="Proteomes" id="UP000266723"/>
    </source>
</evidence>
<dbReference type="Proteomes" id="UP000266723">
    <property type="component" value="Unassembled WGS sequence"/>
</dbReference>
<dbReference type="PANTHER" id="PTHR46326:SF21">
    <property type="entry name" value="ZINC FINGER PROTEIN ZAT9"/>
    <property type="match status" value="1"/>
</dbReference>
<keyword evidence="1" id="KW-0479">Metal-binding</keyword>
<evidence type="ECO:0000259" key="3">
    <source>
        <dbReference type="PROSITE" id="PS50157"/>
    </source>
</evidence>
<dbReference type="PROSITE" id="PS00028">
    <property type="entry name" value="ZINC_FINGER_C2H2_1"/>
    <property type="match status" value="2"/>
</dbReference>
<dbReference type="PROSITE" id="PS50157">
    <property type="entry name" value="ZINC_FINGER_C2H2_2"/>
    <property type="match status" value="2"/>
</dbReference>
<feature type="domain" description="C2H2-type" evidence="3">
    <location>
        <begin position="137"/>
        <end position="164"/>
    </location>
</feature>